<evidence type="ECO:0000259" key="2">
    <source>
        <dbReference type="Pfam" id="PF23247"/>
    </source>
</evidence>
<sequence>MSKLKIIWHDKFSPGSFTKLQSMTVQFCEDLIKIFQVNMLSRFQSLESLVVDDCGSLEEMFELQGQEVMETRALTQLKKLFMRRLPNLKRVWNKDPRGTFSLQNLQEIEVVDCESLKNLFPTSVAKSLQQLVNLRICRCGIEEVINQEEGAKEDVRFVFPKLTLLKLRMLKKLKWFYQGVHTLEWPLLKTLEVSGSNEIQIFASKNIRIQEPNEQSQLETSIQPLFLVEKVGFPSLETLAILNMENLKITWHDKLAEDSFFKLQSLFVKDCENLVDIFKSNILTRFQSLEGIYVSNCGSLQEVFELQSHDVRERHAVTAIPVKILKLQRLPKMKHVWNKDPQGIFSFQNLRKISVLECESLKSLFPASVARWLMQLEDLRIENCGVEEIVSREDVAEAAARFVFPKLTLLLLRKMPKLKWFCRGVHISEWPLLKQLEMTGCDQIERFASKFLSFQETVEQILVEPSIQQPLFMVQEGAFPNLEDLRLGRNHNMKGIELAHFLEEVCFCKLKVLSVIDYLAISNWSGFLKRLHNIEKLVLTGSSQEEIFPYELFDEEKHDRILPQLRELELLNQPLLTCLWKEDTQPSLILHNLENLKVSQCGELKILVPSSMSFQNLTNLEILKCHGLINLITFSTAKSLVQLKKMSVSECDKITKVVVGEGGEASEVITFTQLTYLKLDSLPKLASFCFGSYSFELPSLEEVIVRQCPEMKIFSRGALGTPKLKRVLATQEDEWHWKADLNTTIHWLWEGNL</sequence>
<feature type="domain" description="Disease resistance protein At4g27190-like leucine-rich repeats" evidence="2">
    <location>
        <begin position="613"/>
        <end position="712"/>
    </location>
</feature>
<dbReference type="EnsemblPlants" id="QL03p002023:mrna">
    <property type="protein sequence ID" value="QL03p002023:mrna"/>
    <property type="gene ID" value="QL03p002023"/>
</dbReference>
<evidence type="ECO:0000313" key="3">
    <source>
        <dbReference type="EnsemblPlants" id="QL03p002023:mrna"/>
    </source>
</evidence>
<feature type="domain" description="Disease resistance protein At4g27190-like leucine-rich repeats" evidence="2">
    <location>
        <begin position="236"/>
        <end position="385"/>
    </location>
</feature>
<feature type="domain" description="Disease resistance protein At4g27190-like leucine-rich repeats" evidence="2">
    <location>
        <begin position="482"/>
        <end position="612"/>
    </location>
</feature>
<dbReference type="SUPFAM" id="SSF52047">
    <property type="entry name" value="RNI-like"/>
    <property type="match status" value="3"/>
</dbReference>
<dbReference type="InterPro" id="IPR050905">
    <property type="entry name" value="Plant_NBS-LRR"/>
</dbReference>
<dbReference type="InterPro" id="IPR032675">
    <property type="entry name" value="LRR_dom_sf"/>
</dbReference>
<reference evidence="3 4" key="1">
    <citation type="journal article" date="2016" name="G3 (Bethesda)">
        <title>First Draft Assembly and Annotation of the Genome of a California Endemic Oak Quercus lobata Nee (Fagaceae).</title>
        <authorList>
            <person name="Sork V.L."/>
            <person name="Fitz-Gibbon S.T."/>
            <person name="Puiu D."/>
            <person name="Crepeau M."/>
            <person name="Gugger P.F."/>
            <person name="Sherman R."/>
            <person name="Stevens K."/>
            <person name="Langley C.H."/>
            <person name="Pellegrini M."/>
            <person name="Salzberg S.L."/>
        </authorList>
    </citation>
    <scope>NUCLEOTIDE SEQUENCE [LARGE SCALE GENOMIC DNA]</scope>
    <source>
        <strain evidence="3 4">cv. SW786</strain>
    </source>
</reference>
<dbReference type="Gramene" id="QL03p002023:mrna">
    <property type="protein sequence ID" value="QL03p002023:mrna"/>
    <property type="gene ID" value="QL03p002023"/>
</dbReference>
<evidence type="ECO:0000313" key="4">
    <source>
        <dbReference type="Proteomes" id="UP000594261"/>
    </source>
</evidence>
<dbReference type="PANTHER" id="PTHR33463:SF209">
    <property type="entry name" value="DISEASE RESISTANCE PROTEIN RPS2-LIKE"/>
    <property type="match status" value="1"/>
</dbReference>
<dbReference type="Pfam" id="PF23247">
    <property type="entry name" value="LRR_RPS2"/>
    <property type="match status" value="4"/>
</dbReference>
<name>A0A7N2L420_QUELO</name>
<feature type="domain" description="Disease resistance protein At4g27190-like leucine-rich repeats" evidence="2">
    <location>
        <begin position="2"/>
        <end position="140"/>
    </location>
</feature>
<dbReference type="Gene3D" id="3.80.10.10">
    <property type="entry name" value="Ribonuclease Inhibitor"/>
    <property type="match status" value="4"/>
</dbReference>
<dbReference type="EMBL" id="LRBV02000003">
    <property type="status" value="NOT_ANNOTATED_CDS"/>
    <property type="molecule type" value="Genomic_DNA"/>
</dbReference>
<dbReference type="AlphaFoldDB" id="A0A7N2L420"/>
<evidence type="ECO:0000256" key="1">
    <source>
        <dbReference type="ARBA" id="ARBA00022821"/>
    </source>
</evidence>
<dbReference type="InParanoid" id="A0A7N2L420"/>
<reference evidence="3" key="2">
    <citation type="submission" date="2021-01" db="UniProtKB">
        <authorList>
            <consortium name="EnsemblPlants"/>
        </authorList>
    </citation>
    <scope>IDENTIFICATION</scope>
</reference>
<keyword evidence="4" id="KW-1185">Reference proteome</keyword>
<keyword evidence="1" id="KW-0611">Plant defense</keyword>
<accession>A0A7N2L420</accession>
<dbReference type="OMA" id="ECARMEL"/>
<proteinExistence type="predicted"/>
<dbReference type="Proteomes" id="UP000594261">
    <property type="component" value="Chromosome 3"/>
</dbReference>
<organism evidence="3 4">
    <name type="scientific">Quercus lobata</name>
    <name type="common">Valley oak</name>
    <dbReference type="NCBI Taxonomy" id="97700"/>
    <lineage>
        <taxon>Eukaryota</taxon>
        <taxon>Viridiplantae</taxon>
        <taxon>Streptophyta</taxon>
        <taxon>Embryophyta</taxon>
        <taxon>Tracheophyta</taxon>
        <taxon>Spermatophyta</taxon>
        <taxon>Magnoliopsida</taxon>
        <taxon>eudicotyledons</taxon>
        <taxon>Gunneridae</taxon>
        <taxon>Pentapetalae</taxon>
        <taxon>rosids</taxon>
        <taxon>fabids</taxon>
        <taxon>Fagales</taxon>
        <taxon>Fagaceae</taxon>
        <taxon>Quercus</taxon>
    </lineage>
</organism>
<protein>
    <recommendedName>
        <fullName evidence="2">Disease resistance protein At4g27190-like leucine-rich repeats domain-containing protein</fullName>
    </recommendedName>
</protein>
<dbReference type="PANTHER" id="PTHR33463">
    <property type="entry name" value="NB-ARC DOMAIN-CONTAINING PROTEIN-RELATED"/>
    <property type="match status" value="1"/>
</dbReference>
<dbReference type="InterPro" id="IPR057135">
    <property type="entry name" value="At4g27190-like_LRR"/>
</dbReference>